<dbReference type="EMBL" id="JAKLMC020000061">
    <property type="protein sequence ID" value="KAK5947869.1"/>
    <property type="molecule type" value="Genomic_DNA"/>
</dbReference>
<comment type="caution">
    <text evidence="2">The sequence shown here is derived from an EMBL/GenBank/DDBJ whole genome shotgun (WGS) entry which is preliminary data.</text>
</comment>
<dbReference type="Proteomes" id="UP001316803">
    <property type="component" value="Unassembled WGS sequence"/>
</dbReference>
<dbReference type="AlphaFoldDB" id="A0AAN8I238"/>
<gene>
    <name evidence="2" type="ORF">OHC33_011105</name>
</gene>
<feature type="region of interest" description="Disordered" evidence="1">
    <location>
        <begin position="55"/>
        <end position="75"/>
    </location>
</feature>
<organism evidence="2 3">
    <name type="scientific">Knufia fluminis</name>
    <dbReference type="NCBI Taxonomy" id="191047"/>
    <lineage>
        <taxon>Eukaryota</taxon>
        <taxon>Fungi</taxon>
        <taxon>Dikarya</taxon>
        <taxon>Ascomycota</taxon>
        <taxon>Pezizomycotina</taxon>
        <taxon>Eurotiomycetes</taxon>
        <taxon>Chaetothyriomycetidae</taxon>
        <taxon>Chaetothyriales</taxon>
        <taxon>Trichomeriaceae</taxon>
        <taxon>Knufia</taxon>
    </lineage>
</organism>
<protein>
    <submittedName>
        <fullName evidence="2">Uncharacterized protein</fullName>
    </submittedName>
</protein>
<evidence type="ECO:0000313" key="3">
    <source>
        <dbReference type="Proteomes" id="UP001316803"/>
    </source>
</evidence>
<name>A0AAN8I238_9EURO</name>
<evidence type="ECO:0000313" key="2">
    <source>
        <dbReference type="EMBL" id="KAK5947869.1"/>
    </source>
</evidence>
<accession>A0AAN8I238</accession>
<proteinExistence type="predicted"/>
<keyword evidence="3" id="KW-1185">Reference proteome</keyword>
<reference evidence="2 3" key="1">
    <citation type="submission" date="2022-12" db="EMBL/GenBank/DDBJ databases">
        <title>Genomic features and morphological characterization of a novel Knufia sp. strain isolated from spacecraft assembly facility.</title>
        <authorList>
            <person name="Teixeira M."/>
            <person name="Chander A.M."/>
            <person name="Stajich J.E."/>
            <person name="Venkateswaran K."/>
        </authorList>
    </citation>
    <scope>NUCLEOTIDE SEQUENCE [LARGE SCALE GENOMIC DNA]</scope>
    <source>
        <strain evidence="2 3">FJI-L2-BK-P2</strain>
    </source>
</reference>
<evidence type="ECO:0000256" key="1">
    <source>
        <dbReference type="SAM" id="MobiDB-lite"/>
    </source>
</evidence>
<sequence>MEHEHKRQRYAGLNLACILEEWAEAGQPVNPRLNQMLFGYASPCALFRSRNKLRQDSSGPFEKEADDDVKRTLRE</sequence>